<dbReference type="KEGG" id="btw:BF38_4081"/>
<feature type="DNA-binding region" description="H-T-H motif" evidence="3">
    <location>
        <begin position="32"/>
        <end position="51"/>
    </location>
</feature>
<evidence type="ECO:0000313" key="5">
    <source>
        <dbReference type="EMBL" id="AJG75891.1"/>
    </source>
</evidence>
<evidence type="ECO:0000313" key="8">
    <source>
        <dbReference type="Proteomes" id="UP000501107"/>
    </source>
</evidence>
<dbReference type="PROSITE" id="PS50977">
    <property type="entry name" value="HTH_TETR_2"/>
    <property type="match status" value="1"/>
</dbReference>
<organism evidence="6 8">
    <name type="scientific">Bacillus thuringiensis</name>
    <dbReference type="NCBI Taxonomy" id="1428"/>
    <lineage>
        <taxon>Bacteria</taxon>
        <taxon>Bacillati</taxon>
        <taxon>Bacillota</taxon>
        <taxon>Bacilli</taxon>
        <taxon>Bacillales</taxon>
        <taxon>Bacillaceae</taxon>
        <taxon>Bacillus</taxon>
        <taxon>Bacillus cereus group</taxon>
    </lineage>
</organism>
<dbReference type="Proteomes" id="UP000501107">
    <property type="component" value="Chromosome"/>
</dbReference>
<dbReference type="PANTHER" id="PTHR43479:SF21">
    <property type="entry name" value="TRANSCRIPTIONAL REGULATOR, TETR FAMILY"/>
    <property type="match status" value="1"/>
</dbReference>
<evidence type="ECO:0000256" key="2">
    <source>
        <dbReference type="ARBA" id="ARBA00023125"/>
    </source>
</evidence>
<evidence type="ECO:0000256" key="3">
    <source>
        <dbReference type="PROSITE-ProRule" id="PRU00335"/>
    </source>
</evidence>
<gene>
    <name evidence="5" type="ORF">BF38_4081</name>
    <name evidence="6" type="ORF">FOC89_28165</name>
</gene>
<dbReference type="AlphaFoldDB" id="A0A0B5NPL7"/>
<dbReference type="PANTHER" id="PTHR43479">
    <property type="entry name" value="ACREF/ENVCD OPERON REPRESSOR-RELATED"/>
    <property type="match status" value="1"/>
</dbReference>
<evidence type="ECO:0000259" key="4">
    <source>
        <dbReference type="PROSITE" id="PS50977"/>
    </source>
</evidence>
<dbReference type="GO" id="GO:0003677">
    <property type="term" value="F:DNA binding"/>
    <property type="evidence" value="ECO:0007669"/>
    <property type="project" value="UniProtKB-UniRule"/>
</dbReference>
<evidence type="ECO:0000256" key="1">
    <source>
        <dbReference type="ARBA" id="ARBA00022491"/>
    </source>
</evidence>
<reference evidence="6 8" key="2">
    <citation type="submission" date="2020-05" db="EMBL/GenBank/DDBJ databases">
        <title>FDA dAtabase for Regulatory Grade micrObial Sequences (FDA-ARGOS): Supporting development and validation of Infectious Disease Dx tests.</title>
        <authorList>
            <person name="Nelson B."/>
            <person name="Plummer A."/>
            <person name="Tallon L."/>
            <person name="Sadzewicz L."/>
            <person name="Zhao X."/>
            <person name="Vavikolanu K."/>
            <person name="Mehta A."/>
            <person name="Aluvathingal J."/>
            <person name="Nadendla S."/>
            <person name="Myers T."/>
            <person name="Yan Y."/>
            <person name="Sichtig H."/>
        </authorList>
    </citation>
    <scope>NUCLEOTIDE SEQUENCE [LARGE SCALE GENOMIC DNA]</scope>
    <source>
        <strain evidence="6 8">FDAARGOS_795</strain>
    </source>
</reference>
<dbReference type="Gene3D" id="1.10.357.10">
    <property type="entry name" value="Tetracycline Repressor, domain 2"/>
    <property type="match status" value="1"/>
</dbReference>
<evidence type="ECO:0000313" key="7">
    <source>
        <dbReference type="Proteomes" id="UP000031876"/>
    </source>
</evidence>
<evidence type="ECO:0000313" key="6">
    <source>
        <dbReference type="EMBL" id="QKH27658.1"/>
    </source>
</evidence>
<feature type="domain" description="HTH tetR-type" evidence="4">
    <location>
        <begin position="9"/>
        <end position="69"/>
    </location>
</feature>
<dbReference type="Pfam" id="PF00440">
    <property type="entry name" value="TetR_N"/>
    <property type="match status" value="1"/>
</dbReference>
<dbReference type="Proteomes" id="UP000031876">
    <property type="component" value="Chromosome"/>
</dbReference>
<dbReference type="InterPro" id="IPR009057">
    <property type="entry name" value="Homeodomain-like_sf"/>
</dbReference>
<name>A0A0B5NPL7_BACTU</name>
<keyword evidence="2 3" id="KW-0238">DNA-binding</keyword>
<dbReference type="PRINTS" id="PR00455">
    <property type="entry name" value="HTHTETR"/>
</dbReference>
<dbReference type="InterPro" id="IPR050624">
    <property type="entry name" value="HTH-type_Tx_Regulator"/>
</dbReference>
<keyword evidence="1" id="KW-0678">Repressor</keyword>
<dbReference type="RefSeq" id="WP_000822631.1">
    <property type="nucleotide sequence ID" value="NZ_CP009335.1"/>
</dbReference>
<dbReference type="InterPro" id="IPR001647">
    <property type="entry name" value="HTH_TetR"/>
</dbReference>
<dbReference type="SUPFAM" id="SSF46689">
    <property type="entry name" value="Homeodomain-like"/>
    <property type="match status" value="1"/>
</dbReference>
<reference evidence="5 7" key="1">
    <citation type="journal article" date="2015" name="Genome Announc.">
        <title>Complete genome sequences for 35 biothreat assay-relevant bacillus species.</title>
        <authorList>
            <person name="Johnson S.L."/>
            <person name="Daligault H.E."/>
            <person name="Davenport K.W."/>
            <person name="Jaissle J."/>
            <person name="Frey K.G."/>
            <person name="Ladner J.T."/>
            <person name="Broomall S.M."/>
            <person name="Bishop-Lilly K.A."/>
            <person name="Bruce D.C."/>
            <person name="Gibbons H.S."/>
            <person name="Coyne S.R."/>
            <person name="Lo C.C."/>
            <person name="Meincke L."/>
            <person name="Munk A.C."/>
            <person name="Koroleva G.I."/>
            <person name="Rosenzweig C.N."/>
            <person name="Palacios G.F."/>
            <person name="Redden C.L."/>
            <person name="Minogue T.D."/>
            <person name="Chain P.S."/>
        </authorList>
    </citation>
    <scope>NUCLEOTIDE SEQUENCE [LARGE SCALE GENOMIC DNA]</scope>
    <source>
        <strain evidence="5 7">HD1011</strain>
    </source>
</reference>
<protein>
    <submittedName>
        <fullName evidence="5">Bacterial regulatory s, tetR family protein</fullName>
    </submittedName>
    <submittedName>
        <fullName evidence="6">TetR/AcrR family transcriptional regulator</fullName>
    </submittedName>
</protein>
<dbReference type="EMBL" id="CP053980">
    <property type="protein sequence ID" value="QKH27658.1"/>
    <property type="molecule type" value="Genomic_DNA"/>
</dbReference>
<proteinExistence type="predicted"/>
<dbReference type="EMBL" id="CP009335">
    <property type="protein sequence ID" value="AJG75891.1"/>
    <property type="molecule type" value="Genomic_DNA"/>
</dbReference>
<sequence length="196" mass="22799">MKRISKEPDVRRQELMDIGFELYMKNGMKGFGIKDVVNHAGVATGLFYYYFKSKENFVDEVLNDFIVKNMELIEEILISNERSVMQKLKDSLNIFWTFIEKLAPYKNVSSFQTEQHFQLEQKLFTRMQPLIRQVIEEGVKTGIFNTDNSLLTSGFILYGLSSIAHSEVNLNLDTKQEMINLVLNTLRYDQSEGECI</sequence>
<accession>A0A0B5NPL7</accession>